<evidence type="ECO:0000259" key="8">
    <source>
        <dbReference type="Pfam" id="PF20466"/>
    </source>
</evidence>
<protein>
    <recommendedName>
        <fullName evidence="1">site-specific DNA-methyltransferase (adenine-specific)</fullName>
        <ecNumber evidence="1">2.1.1.72</ecNumber>
    </recommendedName>
</protein>
<evidence type="ECO:0000313" key="9">
    <source>
        <dbReference type="EMBL" id="PYE52973.1"/>
    </source>
</evidence>
<evidence type="ECO:0000256" key="6">
    <source>
        <dbReference type="SAM" id="MobiDB-lite"/>
    </source>
</evidence>
<dbReference type="Pfam" id="PF20466">
    <property type="entry name" value="MmeI_TRD"/>
    <property type="match status" value="1"/>
</dbReference>
<keyword evidence="4" id="KW-0949">S-adenosyl-L-methionine</keyword>
<feature type="domain" description="Type II methyltransferase M.TaqI-like" evidence="7">
    <location>
        <begin position="671"/>
        <end position="937"/>
    </location>
</feature>
<keyword evidence="2" id="KW-0489">Methyltransferase</keyword>
<dbReference type="GO" id="GO:0009007">
    <property type="term" value="F:site-specific DNA-methyltransferase (adenine-specific) activity"/>
    <property type="evidence" value="ECO:0007669"/>
    <property type="project" value="UniProtKB-EC"/>
</dbReference>
<comment type="catalytic activity">
    <reaction evidence="5">
        <text>a 2'-deoxyadenosine in DNA + S-adenosyl-L-methionine = an N(6)-methyl-2'-deoxyadenosine in DNA + S-adenosyl-L-homocysteine + H(+)</text>
        <dbReference type="Rhea" id="RHEA:15197"/>
        <dbReference type="Rhea" id="RHEA-COMP:12418"/>
        <dbReference type="Rhea" id="RHEA-COMP:12419"/>
        <dbReference type="ChEBI" id="CHEBI:15378"/>
        <dbReference type="ChEBI" id="CHEBI:57856"/>
        <dbReference type="ChEBI" id="CHEBI:59789"/>
        <dbReference type="ChEBI" id="CHEBI:90615"/>
        <dbReference type="ChEBI" id="CHEBI:90616"/>
        <dbReference type="EC" id="2.1.1.72"/>
    </reaction>
</comment>
<dbReference type="RefSeq" id="WP_110887543.1">
    <property type="nucleotide sequence ID" value="NZ_QJSX01000011.1"/>
</dbReference>
<evidence type="ECO:0000259" key="7">
    <source>
        <dbReference type="Pfam" id="PF07669"/>
    </source>
</evidence>
<dbReference type="SUPFAM" id="SSF53335">
    <property type="entry name" value="S-adenosyl-L-methionine-dependent methyltransferases"/>
    <property type="match status" value="1"/>
</dbReference>
<dbReference type="InterPro" id="IPR029063">
    <property type="entry name" value="SAM-dependent_MTases_sf"/>
</dbReference>
<evidence type="ECO:0000256" key="5">
    <source>
        <dbReference type="ARBA" id="ARBA00047942"/>
    </source>
</evidence>
<evidence type="ECO:0000313" key="10">
    <source>
        <dbReference type="Proteomes" id="UP000248326"/>
    </source>
</evidence>
<dbReference type="PRINTS" id="PR00507">
    <property type="entry name" value="N12N6MTFRASE"/>
</dbReference>
<dbReference type="EMBL" id="QJSX01000011">
    <property type="protein sequence ID" value="PYE52973.1"/>
    <property type="molecule type" value="Genomic_DNA"/>
</dbReference>
<evidence type="ECO:0000256" key="2">
    <source>
        <dbReference type="ARBA" id="ARBA00022603"/>
    </source>
</evidence>
<dbReference type="GO" id="GO:0006304">
    <property type="term" value="P:DNA modification"/>
    <property type="evidence" value="ECO:0007669"/>
    <property type="project" value="InterPro"/>
</dbReference>
<name>A0A318S5K1_9DEIO</name>
<keyword evidence="10" id="KW-1185">Reference proteome</keyword>
<feature type="region of interest" description="Disordered" evidence="6">
    <location>
        <begin position="1336"/>
        <end position="1356"/>
    </location>
</feature>
<accession>A0A318S5K1</accession>
<dbReference type="GO" id="GO:0032259">
    <property type="term" value="P:methylation"/>
    <property type="evidence" value="ECO:0007669"/>
    <property type="project" value="UniProtKB-KW"/>
</dbReference>
<organism evidence="9 10">
    <name type="scientific">Deinococcus yavapaiensis KR-236</name>
    <dbReference type="NCBI Taxonomy" id="694435"/>
    <lineage>
        <taxon>Bacteria</taxon>
        <taxon>Thermotogati</taxon>
        <taxon>Deinococcota</taxon>
        <taxon>Deinococci</taxon>
        <taxon>Deinococcales</taxon>
        <taxon>Deinococcaceae</taxon>
        <taxon>Deinococcus</taxon>
    </lineage>
</organism>
<dbReference type="OrthoDB" id="9815272at2"/>
<dbReference type="InterPro" id="IPR046820">
    <property type="entry name" value="MmeI_TRD"/>
</dbReference>
<dbReference type="InterPro" id="IPR050953">
    <property type="entry name" value="N4_N6_ade-DNA_methylase"/>
</dbReference>
<gene>
    <name evidence="9" type="ORF">DES52_111146</name>
</gene>
<sequence>MPTFHDTDSTLDWLSLVDVAGAWFAPDVLRDEFPQGLDTPDPAARRRAHAAWQEWRAAVDDEDALLPGLHREWVKLVLDEVLGWRAGVLGDVEDDAFAHVVPESGETLRPTFVVGRAGGAPKMLVVVHDANVALDKPLANARGAASPLERAATLCRALGVRAALVTNGERWTLLDAPLGAVSGHVSWFARFWWHEPVTLRAFASLLNARRLFGREEGTPWALLDRSAEFREDVTSTLGEQVERAVEVLVRSLDRANRDKNGALLRDVSPAELYEAGLTVMMRLVVLLCAEERGLLLHGEPTWDEGYAVSTLRGQLDEAADRDGPAVLERRHDAWSRLLATFRAVYGGVEHESVRLPALGGSLFDPDRFPFLEGRAKGTTWRGAPTEPLPIDNRTVLLLLSALQKLERGDGAQLLSYRALDVEQIGHVYEGLLERTVARTTEPTLGLEGSKKARNPNVTLARLESAALDGEGKLVDFLVEVTGRSKSALAKAVKKDVDDHDRARLLRACEGDVALMERALPVAHLLRVDAWKEPVVYPAGAFVVTRGDDRGATGAHYTPKALTEKVVATTLTPLAYHGPAEGEPPDAWRLKTPGELLDLKICDPAMGSGAFLVQTCRWLAERLVESWANAEAAGSVVDAFGEVRDATSGAEPLANDAEERLLLARRLVAERCVYGVDVNPFAVELAKLSLWLVTLAKGRPFGFLDHNLRHGDSLLGLHHLEQLTEFAMTPTGKARLFAGNVEAAVNRAVEARRRLRATPIRDIRDVDAMASLDAEARAVLERPHHAADALIGEALKHAGTKNALNPALNLVSGDVGRMLEGDAQAAKTVTDRAAASLATDLPSKGRPRRPFHWPLEFPEVFVREYGGFDAFVGNPPFAFGKDVSTTMGSSYNHFLANRNSHATRNIDLCVHFLLLSSTLVRRQGTIGLIATSSITEGESRISGLKHIIEGGSTIYSASPRRKWPGKANVFFCLVHIISGAWRGTKNIDNLQVQEINSFLEQENDWECKSLLENEGKAFNGVIPNGDGFFLSIEEAERLLKNPINSRYIRPFLIGKDLNSSPSQKPQRYIIDVNDLNEGQLLKLDEIHNILEMRVKPHRFEIRSSKPSLWKQWWIYEKNAKALAKVLPKYAEVLAISRVSSSCSFAFVPSNYVFDSAVVVIPTESRALFAVLQSNLHLVHAWRYGGRLKSDLRYSPTMCFTTFPIPHSITYDDDLAKSGRRLENLRRDCMESRGIGLTALLRLVNSNDCNDHDVKELRNEIVSNDKIVAKAYGIYFDLNHGFHDVSYLPENDRRRFTISEVARLEVLARLANLNFEYYEAEQAKATLPVKGHAKKSGKADAATVDDKQPDLFGTTTATSPSDRATAIAAFLRERGGWHGKDAIVTNLKLPDSAWSTAIAQLLDAGLVEREGEKRGAKYRAKS</sequence>
<proteinExistence type="predicted"/>
<evidence type="ECO:0000256" key="4">
    <source>
        <dbReference type="ARBA" id="ARBA00022691"/>
    </source>
</evidence>
<feature type="domain" description="MmeI-like target recognition" evidence="8">
    <location>
        <begin position="1022"/>
        <end position="1205"/>
    </location>
</feature>
<dbReference type="PANTHER" id="PTHR33841:SF1">
    <property type="entry name" value="DNA METHYLTRANSFERASE A"/>
    <property type="match status" value="1"/>
</dbReference>
<evidence type="ECO:0000256" key="3">
    <source>
        <dbReference type="ARBA" id="ARBA00022679"/>
    </source>
</evidence>
<comment type="caution">
    <text evidence="9">The sequence shown here is derived from an EMBL/GenBank/DDBJ whole genome shotgun (WGS) entry which is preliminary data.</text>
</comment>
<dbReference type="Proteomes" id="UP000248326">
    <property type="component" value="Unassembled WGS sequence"/>
</dbReference>
<reference evidence="9 10" key="1">
    <citation type="submission" date="2018-06" db="EMBL/GenBank/DDBJ databases">
        <title>Genomic Encyclopedia of Type Strains, Phase IV (KMG-IV): sequencing the most valuable type-strain genomes for metagenomic binning, comparative biology and taxonomic classification.</title>
        <authorList>
            <person name="Goeker M."/>
        </authorList>
    </citation>
    <scope>NUCLEOTIDE SEQUENCE [LARGE SCALE GENOMIC DNA]</scope>
    <source>
        <strain evidence="9 10">DSM 18048</strain>
    </source>
</reference>
<dbReference type="EC" id="2.1.1.72" evidence="1"/>
<dbReference type="InterPro" id="IPR011639">
    <property type="entry name" value="MethylTrfase_TaqI-like_dom"/>
</dbReference>
<keyword evidence="3" id="KW-0808">Transferase</keyword>
<evidence type="ECO:0000256" key="1">
    <source>
        <dbReference type="ARBA" id="ARBA00011900"/>
    </source>
</evidence>
<dbReference type="Gene3D" id="3.40.50.150">
    <property type="entry name" value="Vaccinia Virus protein VP39"/>
    <property type="match status" value="1"/>
</dbReference>
<dbReference type="Pfam" id="PF07669">
    <property type="entry name" value="Eco57I"/>
    <property type="match status" value="1"/>
</dbReference>
<dbReference type="PANTHER" id="PTHR33841">
    <property type="entry name" value="DNA METHYLTRANSFERASE YEEA-RELATED"/>
    <property type="match status" value="1"/>
</dbReference>